<dbReference type="AlphaFoldDB" id="A0ABD0NXU0"/>
<proteinExistence type="predicted"/>
<comment type="caution">
    <text evidence="1">The sequence shown here is derived from an EMBL/GenBank/DDBJ whole genome shotgun (WGS) entry which is preliminary data.</text>
</comment>
<dbReference type="EMBL" id="JAMKFB020000019">
    <property type="protein sequence ID" value="KAL0165856.1"/>
    <property type="molecule type" value="Genomic_DNA"/>
</dbReference>
<evidence type="ECO:0000313" key="2">
    <source>
        <dbReference type="Proteomes" id="UP001529510"/>
    </source>
</evidence>
<feature type="non-terminal residue" evidence="1">
    <location>
        <position position="66"/>
    </location>
</feature>
<protein>
    <submittedName>
        <fullName evidence="1">Uncharacterized protein</fullName>
    </submittedName>
</protein>
<name>A0ABD0NXU0_CIRMR</name>
<dbReference type="Proteomes" id="UP001529510">
    <property type="component" value="Unassembled WGS sequence"/>
</dbReference>
<sequence length="66" mass="7176">MSKKRRTESSEELLSLKTLHWSSNSSDPSLDSVVWSLVEPVCSGLEVLPPAKKQVQSPPAPVLDSS</sequence>
<evidence type="ECO:0000313" key="1">
    <source>
        <dbReference type="EMBL" id="KAL0165856.1"/>
    </source>
</evidence>
<reference evidence="1 2" key="1">
    <citation type="submission" date="2024-05" db="EMBL/GenBank/DDBJ databases">
        <title>Genome sequencing and assembly of Indian major carp, Cirrhinus mrigala (Hamilton, 1822).</title>
        <authorList>
            <person name="Mohindra V."/>
            <person name="Chowdhury L.M."/>
            <person name="Lal K."/>
            <person name="Jena J.K."/>
        </authorList>
    </citation>
    <scope>NUCLEOTIDE SEQUENCE [LARGE SCALE GENOMIC DNA]</scope>
    <source>
        <strain evidence="1">CM1030</strain>
        <tissue evidence="1">Blood</tissue>
    </source>
</reference>
<gene>
    <name evidence="1" type="ORF">M9458_037700</name>
</gene>
<keyword evidence="2" id="KW-1185">Reference proteome</keyword>
<accession>A0ABD0NXU0</accession>
<organism evidence="1 2">
    <name type="scientific">Cirrhinus mrigala</name>
    <name type="common">Mrigala</name>
    <dbReference type="NCBI Taxonomy" id="683832"/>
    <lineage>
        <taxon>Eukaryota</taxon>
        <taxon>Metazoa</taxon>
        <taxon>Chordata</taxon>
        <taxon>Craniata</taxon>
        <taxon>Vertebrata</taxon>
        <taxon>Euteleostomi</taxon>
        <taxon>Actinopterygii</taxon>
        <taxon>Neopterygii</taxon>
        <taxon>Teleostei</taxon>
        <taxon>Ostariophysi</taxon>
        <taxon>Cypriniformes</taxon>
        <taxon>Cyprinidae</taxon>
        <taxon>Labeoninae</taxon>
        <taxon>Labeonini</taxon>
        <taxon>Cirrhinus</taxon>
    </lineage>
</organism>